<dbReference type="RefSeq" id="WP_344582661.1">
    <property type="nucleotide sequence ID" value="NZ_BAAARK010000031.1"/>
</dbReference>
<dbReference type="InterPro" id="IPR036856">
    <property type="entry name" value="Ald_Oxase/Xan_DH_a/b_sf"/>
</dbReference>
<dbReference type="PANTHER" id="PTHR11908">
    <property type="entry name" value="XANTHINE DEHYDROGENASE"/>
    <property type="match status" value="1"/>
</dbReference>
<dbReference type="InterPro" id="IPR000674">
    <property type="entry name" value="Ald_Oxase/Xan_DH_a/b"/>
</dbReference>
<dbReference type="SMART" id="SM01008">
    <property type="entry name" value="Ald_Xan_dh_C"/>
    <property type="match status" value="1"/>
</dbReference>
<evidence type="ECO:0000313" key="5">
    <source>
        <dbReference type="Proteomes" id="UP001500994"/>
    </source>
</evidence>
<dbReference type="Gene3D" id="3.30.365.10">
    <property type="entry name" value="Aldehyde oxidase/xanthine dehydrogenase, molybdopterin binding domain"/>
    <property type="match status" value="4"/>
</dbReference>
<dbReference type="Proteomes" id="UP001500994">
    <property type="component" value="Unassembled WGS sequence"/>
</dbReference>
<gene>
    <name evidence="4" type="ORF">GCM10009864_65470</name>
</gene>
<dbReference type="InterPro" id="IPR008274">
    <property type="entry name" value="AldOxase/xan_DH_MoCoBD1"/>
</dbReference>
<feature type="domain" description="Aldehyde oxidase/xanthine dehydrogenase a/b hammerhead" evidence="3">
    <location>
        <begin position="20"/>
        <end position="115"/>
    </location>
</feature>
<reference evidence="4 5" key="1">
    <citation type="journal article" date="2019" name="Int. J. Syst. Evol. Microbiol.">
        <title>The Global Catalogue of Microorganisms (GCM) 10K type strain sequencing project: providing services to taxonomists for standard genome sequencing and annotation.</title>
        <authorList>
            <consortium name="The Broad Institute Genomics Platform"/>
            <consortium name="The Broad Institute Genome Sequencing Center for Infectious Disease"/>
            <person name="Wu L."/>
            <person name="Ma J."/>
        </authorList>
    </citation>
    <scope>NUCLEOTIDE SEQUENCE [LARGE SCALE GENOMIC DNA]</scope>
    <source>
        <strain evidence="4 5">JCM 16374</strain>
    </source>
</reference>
<dbReference type="InterPro" id="IPR037165">
    <property type="entry name" value="AldOxase/xan_DH_Mopterin-bd_sf"/>
</dbReference>
<dbReference type="EMBL" id="BAAARK010000031">
    <property type="protein sequence ID" value="GAA2683427.1"/>
    <property type="molecule type" value="Genomic_DNA"/>
</dbReference>
<dbReference type="PANTHER" id="PTHR11908:SF132">
    <property type="entry name" value="ALDEHYDE OXIDASE 1-RELATED"/>
    <property type="match status" value="1"/>
</dbReference>
<comment type="caution">
    <text evidence="4">The sequence shown here is derived from an EMBL/GenBank/DDBJ whole genome shotgun (WGS) entry which is preliminary data.</text>
</comment>
<dbReference type="Gene3D" id="3.90.1170.50">
    <property type="entry name" value="Aldehyde oxidase/xanthine dehydrogenase, a/b hammerhead"/>
    <property type="match status" value="1"/>
</dbReference>
<dbReference type="InterPro" id="IPR046867">
    <property type="entry name" value="AldOxase/xan_DH_MoCoBD2"/>
</dbReference>
<dbReference type="InterPro" id="IPR016208">
    <property type="entry name" value="Ald_Oxase/xanthine_DH-like"/>
</dbReference>
<name>A0ABN3SRC7_9ACTN</name>
<keyword evidence="2" id="KW-0560">Oxidoreductase</keyword>
<evidence type="ECO:0000259" key="3">
    <source>
        <dbReference type="SMART" id="SM01008"/>
    </source>
</evidence>
<dbReference type="SUPFAM" id="SSF56003">
    <property type="entry name" value="Molybdenum cofactor-binding domain"/>
    <property type="match status" value="1"/>
</dbReference>
<dbReference type="SUPFAM" id="SSF54665">
    <property type="entry name" value="CO dehydrogenase molybdoprotein N-domain-like"/>
    <property type="match status" value="1"/>
</dbReference>
<evidence type="ECO:0000256" key="2">
    <source>
        <dbReference type="ARBA" id="ARBA00023002"/>
    </source>
</evidence>
<sequence length="712" mass="75211">MSGAATGAPMSRVDGRLKVTGGADYAADHNLSGLLHAVLVTSTVSRATVTGIGTDRARSLPGVVDVLTDFGGVTLPYPVGEISFFGQPVAVVLAETLQQAQHAASLVTVRATARPAVTSMTDPKAAPVPDAQTPDYTRGDADAALQAGPVVVDNTFTIARENHNPMELPSTVAHWSGGTLTLWDKTQWVQGNARNIAAALNVPVSAVRVICPFVGGAFGSAGRTWPHQILAAHAARRVQRPVKLVLTRKQMYTGVGYRPASWQRLTMAAGEDGRITGIVHETRTETARYEAYSDDTTELPKMLYTSANVRSAYRLVPLDVSAATFMRGPGTVTGAFALETTVDEVADQLDIDPVEFRLRNAADHNQVTGVPFTDRRFAECLRAGAQAFGWSRRRPPRMRREGDLLIGMGMAGAAHHNNRTSASAVARINADGTAAVASATGDMGPGTYTSMSQIAADTLGLPVSRVRFHLGDSRLPTAPMHSGSKTLASVGSAVFTACSMVRDGVVRMAVVDPASPLHGADPAKVAVHNGVLSAPGHGSERYADVLRRHGRDGVDSTQNWTPADESRFSSYAFGAVFAEVSVDVALGLVRVRRMRAVYDVGRVVNPKLARSQAFSGMVAGIGMALLENTTRDRRDGRIVNANMADYLVPVHADVPDLDVDFLPGSDPAATPIGVKGLGELVIVGVPAAIGNAVHNATGVRVRDLPITLDKLL</sequence>
<evidence type="ECO:0000256" key="1">
    <source>
        <dbReference type="ARBA" id="ARBA00022505"/>
    </source>
</evidence>
<protein>
    <submittedName>
        <fullName evidence="4">Xanthine dehydrogenase family protein molybdopterin-binding subunit</fullName>
    </submittedName>
</protein>
<dbReference type="Pfam" id="PF02738">
    <property type="entry name" value="MoCoBD_1"/>
    <property type="match status" value="1"/>
</dbReference>
<dbReference type="Pfam" id="PF20256">
    <property type="entry name" value="MoCoBD_2"/>
    <property type="match status" value="1"/>
</dbReference>
<organism evidence="4 5">
    <name type="scientific">Streptomyces lunalinharesii</name>
    <dbReference type="NCBI Taxonomy" id="333384"/>
    <lineage>
        <taxon>Bacteria</taxon>
        <taxon>Bacillati</taxon>
        <taxon>Actinomycetota</taxon>
        <taxon>Actinomycetes</taxon>
        <taxon>Kitasatosporales</taxon>
        <taxon>Streptomycetaceae</taxon>
        <taxon>Streptomyces</taxon>
    </lineage>
</organism>
<keyword evidence="1" id="KW-0500">Molybdenum</keyword>
<proteinExistence type="predicted"/>
<keyword evidence="5" id="KW-1185">Reference proteome</keyword>
<evidence type="ECO:0000313" key="4">
    <source>
        <dbReference type="EMBL" id="GAA2683427.1"/>
    </source>
</evidence>
<dbReference type="Pfam" id="PF01315">
    <property type="entry name" value="Ald_Xan_dh_C"/>
    <property type="match status" value="1"/>
</dbReference>
<accession>A0ABN3SRC7</accession>